<proteinExistence type="predicted"/>
<organism evidence="1 2">
    <name type="scientific">Zostera marina</name>
    <name type="common">Eelgrass</name>
    <dbReference type="NCBI Taxonomy" id="29655"/>
    <lineage>
        <taxon>Eukaryota</taxon>
        <taxon>Viridiplantae</taxon>
        <taxon>Streptophyta</taxon>
        <taxon>Embryophyta</taxon>
        <taxon>Tracheophyta</taxon>
        <taxon>Spermatophyta</taxon>
        <taxon>Magnoliopsida</taxon>
        <taxon>Liliopsida</taxon>
        <taxon>Zosteraceae</taxon>
        <taxon>Zostera</taxon>
    </lineage>
</organism>
<keyword evidence="2" id="KW-1185">Reference proteome</keyword>
<sequence length="147" mass="16649">MSCLSICGSGIGKCGSSDYRKLHNTKSKKITDGILASTKEASSWTNLKRIVRKAMRYCVSRRRISVWVKRKVKLLRYCGKTIGIENRKSAAVRIKRSGNYGFPATYDSVSYALNFDDGLWRDEDVEFSRSGSFAYRFCQSGRMSSVE</sequence>
<comment type="caution">
    <text evidence="1">The sequence shown here is derived from an EMBL/GenBank/DDBJ whole genome shotgun (WGS) entry which is preliminary data.</text>
</comment>
<dbReference type="EMBL" id="LFYR01001714">
    <property type="protein sequence ID" value="KMZ59803.1"/>
    <property type="molecule type" value="Genomic_DNA"/>
</dbReference>
<evidence type="ECO:0000313" key="1">
    <source>
        <dbReference type="EMBL" id="KMZ59803.1"/>
    </source>
</evidence>
<evidence type="ECO:0000313" key="2">
    <source>
        <dbReference type="Proteomes" id="UP000036987"/>
    </source>
</evidence>
<reference evidence="2" key="1">
    <citation type="journal article" date="2016" name="Nature">
        <title>The genome of the seagrass Zostera marina reveals angiosperm adaptation to the sea.</title>
        <authorList>
            <person name="Olsen J.L."/>
            <person name="Rouze P."/>
            <person name="Verhelst B."/>
            <person name="Lin Y.-C."/>
            <person name="Bayer T."/>
            <person name="Collen J."/>
            <person name="Dattolo E."/>
            <person name="De Paoli E."/>
            <person name="Dittami S."/>
            <person name="Maumus F."/>
            <person name="Michel G."/>
            <person name="Kersting A."/>
            <person name="Lauritano C."/>
            <person name="Lohaus R."/>
            <person name="Toepel M."/>
            <person name="Tonon T."/>
            <person name="Vanneste K."/>
            <person name="Amirebrahimi M."/>
            <person name="Brakel J."/>
            <person name="Bostroem C."/>
            <person name="Chovatia M."/>
            <person name="Grimwood J."/>
            <person name="Jenkins J.W."/>
            <person name="Jueterbock A."/>
            <person name="Mraz A."/>
            <person name="Stam W.T."/>
            <person name="Tice H."/>
            <person name="Bornberg-Bauer E."/>
            <person name="Green P.J."/>
            <person name="Pearson G.A."/>
            <person name="Procaccini G."/>
            <person name="Duarte C.M."/>
            <person name="Schmutz J."/>
            <person name="Reusch T.B.H."/>
            <person name="Van de Peer Y."/>
        </authorList>
    </citation>
    <scope>NUCLEOTIDE SEQUENCE [LARGE SCALE GENOMIC DNA]</scope>
    <source>
        <strain evidence="2">cv. Finnish</strain>
    </source>
</reference>
<name>A0A0K9NT42_ZOSMR</name>
<protein>
    <submittedName>
        <fullName evidence="1">Uncharacterized protein</fullName>
    </submittedName>
</protein>
<dbReference type="AlphaFoldDB" id="A0A0K9NT42"/>
<dbReference type="Proteomes" id="UP000036987">
    <property type="component" value="Unassembled WGS sequence"/>
</dbReference>
<accession>A0A0K9NT42</accession>
<dbReference type="OrthoDB" id="1707044at2759"/>
<gene>
    <name evidence="1" type="ORF">ZOSMA_64G00180</name>
</gene>